<accession>A0ABD5NDB2</accession>
<dbReference type="Pfam" id="PF26244">
    <property type="entry name" value="DUF8057"/>
    <property type="match status" value="1"/>
</dbReference>
<protein>
    <submittedName>
        <fullName evidence="1">Uncharacterized protein</fullName>
    </submittedName>
</protein>
<gene>
    <name evidence="1" type="ORF">ACFOKC_05555</name>
</gene>
<dbReference type="InterPro" id="IPR058370">
    <property type="entry name" value="DUF8057"/>
</dbReference>
<dbReference type="Proteomes" id="UP001595660">
    <property type="component" value="Unassembled WGS sequence"/>
</dbReference>
<dbReference type="GeneID" id="69116890"/>
<reference evidence="1 2" key="1">
    <citation type="journal article" date="2019" name="Int. J. Syst. Evol. Microbiol.">
        <title>The Global Catalogue of Microorganisms (GCM) 10K type strain sequencing project: providing services to taxonomists for standard genome sequencing and annotation.</title>
        <authorList>
            <consortium name="The Broad Institute Genomics Platform"/>
            <consortium name="The Broad Institute Genome Sequencing Center for Infectious Disease"/>
            <person name="Wu L."/>
            <person name="Ma J."/>
        </authorList>
    </citation>
    <scope>NUCLEOTIDE SEQUENCE [LARGE SCALE GENOMIC DNA]</scope>
    <source>
        <strain evidence="1 2">CGMCC 1.12562</strain>
    </source>
</reference>
<dbReference type="RefSeq" id="WP_232571682.1">
    <property type="nucleotide sequence ID" value="NZ_CP089466.1"/>
</dbReference>
<sequence>MYEESFSTDWDGEELDREEAIWRAYALGVSAALGETNPEEYRELVAATGRSLVEMAYDEGKSSAADLDSRIASGAADEDASDFPSREKAVWSKLITYREESGGEFETAGGGRDRDDLPEFLYHIDLDALDRDDLARLRLPEFLSRK</sequence>
<proteinExistence type="predicted"/>
<comment type="caution">
    <text evidence="1">The sequence shown here is derived from an EMBL/GenBank/DDBJ whole genome shotgun (WGS) entry which is preliminary data.</text>
</comment>
<keyword evidence="2" id="KW-1185">Reference proteome</keyword>
<dbReference type="EMBL" id="JBHRWN010000002">
    <property type="protein sequence ID" value="MFC3477185.1"/>
    <property type="molecule type" value="Genomic_DNA"/>
</dbReference>
<name>A0ABD5NDB2_9EURY</name>
<organism evidence="1 2">
    <name type="scientific">Halobacterium litoreum</name>
    <dbReference type="NCBI Taxonomy" id="2039234"/>
    <lineage>
        <taxon>Archaea</taxon>
        <taxon>Methanobacteriati</taxon>
        <taxon>Methanobacteriota</taxon>
        <taxon>Stenosarchaea group</taxon>
        <taxon>Halobacteria</taxon>
        <taxon>Halobacteriales</taxon>
        <taxon>Halobacteriaceae</taxon>
        <taxon>Halobacterium</taxon>
    </lineage>
</organism>
<dbReference type="AlphaFoldDB" id="A0ABD5NDB2"/>
<evidence type="ECO:0000313" key="1">
    <source>
        <dbReference type="EMBL" id="MFC3477185.1"/>
    </source>
</evidence>
<evidence type="ECO:0000313" key="2">
    <source>
        <dbReference type="Proteomes" id="UP001595660"/>
    </source>
</evidence>